<name>A0AAN9QTP7_CANGL</name>
<sequence length="150" mass="17261">MVSKGLDTRKISRRCQANQKVQAQYTLDITEGDVYQLVDTLFGYGCHLNLGKAIKTFTRHCLLNGRCWLRQSIDFGMKRNSLDLPRKSRIKACLRAHQDPGFDPHNQTITIDRIERFKYAELGRFKIGHVDFANIPVPQLGLCWIGPTER</sequence>
<accession>A0AAN9QTP7</accession>
<proteinExistence type="predicted"/>
<organism evidence="1 2">
    <name type="scientific">Canavalia gladiata</name>
    <name type="common">Sword bean</name>
    <name type="synonym">Dolichos gladiatus</name>
    <dbReference type="NCBI Taxonomy" id="3824"/>
    <lineage>
        <taxon>Eukaryota</taxon>
        <taxon>Viridiplantae</taxon>
        <taxon>Streptophyta</taxon>
        <taxon>Embryophyta</taxon>
        <taxon>Tracheophyta</taxon>
        <taxon>Spermatophyta</taxon>
        <taxon>Magnoliopsida</taxon>
        <taxon>eudicotyledons</taxon>
        <taxon>Gunneridae</taxon>
        <taxon>Pentapetalae</taxon>
        <taxon>rosids</taxon>
        <taxon>fabids</taxon>
        <taxon>Fabales</taxon>
        <taxon>Fabaceae</taxon>
        <taxon>Papilionoideae</taxon>
        <taxon>50 kb inversion clade</taxon>
        <taxon>NPAAA clade</taxon>
        <taxon>indigoferoid/millettioid clade</taxon>
        <taxon>Phaseoleae</taxon>
        <taxon>Canavalia</taxon>
    </lineage>
</organism>
<dbReference type="AlphaFoldDB" id="A0AAN9QTP7"/>
<gene>
    <name evidence="1" type="ORF">VNO77_08194</name>
</gene>
<evidence type="ECO:0000313" key="1">
    <source>
        <dbReference type="EMBL" id="KAK7350090.1"/>
    </source>
</evidence>
<keyword evidence="2" id="KW-1185">Reference proteome</keyword>
<dbReference type="EMBL" id="JAYMYQ010000002">
    <property type="protein sequence ID" value="KAK7350090.1"/>
    <property type="molecule type" value="Genomic_DNA"/>
</dbReference>
<dbReference type="Proteomes" id="UP001367508">
    <property type="component" value="Unassembled WGS sequence"/>
</dbReference>
<protein>
    <submittedName>
        <fullName evidence="1">Uncharacterized protein</fullName>
    </submittedName>
</protein>
<comment type="caution">
    <text evidence="1">The sequence shown here is derived from an EMBL/GenBank/DDBJ whole genome shotgun (WGS) entry which is preliminary data.</text>
</comment>
<reference evidence="1 2" key="1">
    <citation type="submission" date="2024-01" db="EMBL/GenBank/DDBJ databases">
        <title>The genomes of 5 underutilized Papilionoideae crops provide insights into root nodulation and disease resistanc.</title>
        <authorList>
            <person name="Jiang F."/>
        </authorList>
    </citation>
    <scope>NUCLEOTIDE SEQUENCE [LARGE SCALE GENOMIC DNA]</scope>
    <source>
        <strain evidence="1">LVBAO_FW01</strain>
        <tissue evidence="1">Leaves</tissue>
    </source>
</reference>
<evidence type="ECO:0000313" key="2">
    <source>
        <dbReference type="Proteomes" id="UP001367508"/>
    </source>
</evidence>